<dbReference type="PANTHER" id="PTHR43567:SF1">
    <property type="entry name" value="FLAVOREDOXIN"/>
    <property type="match status" value="1"/>
</dbReference>
<dbReference type="EMBL" id="LHXJ01000074">
    <property type="protein sequence ID" value="KXA89543.1"/>
    <property type="molecule type" value="Genomic_DNA"/>
</dbReference>
<dbReference type="AlphaFoldDB" id="A0A133U5S8"/>
<name>A0A133U5S8_9EURY</name>
<dbReference type="PANTHER" id="PTHR43567">
    <property type="entry name" value="FLAVOREDOXIN-RELATED-RELATED"/>
    <property type="match status" value="1"/>
</dbReference>
<evidence type="ECO:0000256" key="3">
    <source>
        <dbReference type="ARBA" id="ARBA00038054"/>
    </source>
</evidence>
<evidence type="ECO:0000256" key="1">
    <source>
        <dbReference type="ARBA" id="ARBA00001917"/>
    </source>
</evidence>
<dbReference type="SMART" id="SM00903">
    <property type="entry name" value="Flavin_Reduct"/>
    <property type="match status" value="1"/>
</dbReference>
<proteinExistence type="inferred from homology"/>
<evidence type="ECO:0000256" key="2">
    <source>
        <dbReference type="ARBA" id="ARBA00022630"/>
    </source>
</evidence>
<keyword evidence="2" id="KW-0285">Flavoprotein</keyword>
<evidence type="ECO:0000313" key="5">
    <source>
        <dbReference type="EMBL" id="KXA89543.1"/>
    </source>
</evidence>
<comment type="caution">
    <text evidence="5">The sequence shown here is derived from an EMBL/GenBank/DDBJ whole genome shotgun (WGS) entry which is preliminary data.</text>
</comment>
<dbReference type="InterPro" id="IPR012349">
    <property type="entry name" value="Split_barrel_FMN-bd"/>
</dbReference>
<dbReference type="Pfam" id="PF01613">
    <property type="entry name" value="Flavin_Reduct"/>
    <property type="match status" value="1"/>
</dbReference>
<feature type="domain" description="Flavin reductase like" evidence="4">
    <location>
        <begin position="9"/>
        <end position="156"/>
    </location>
</feature>
<evidence type="ECO:0000259" key="4">
    <source>
        <dbReference type="SMART" id="SM00903"/>
    </source>
</evidence>
<comment type="similarity">
    <text evidence="3">Belongs to the flavoredoxin family.</text>
</comment>
<gene>
    <name evidence="5" type="ORF">AKJ57_05185</name>
</gene>
<sequence>MDLDSARHLLHPKLTVLATCVDGEGNPNIITLAWAMPTSIDPSLVAISVGETRYSHDLIHSVGEFVVNIPSSDLLDEVKLCGSRTGLTADKFEETDLTPVDSEEVAVPLIEECPAHIECELVDEFRTGDHTIFVGEIVHGSVEEGIFDESSGTFDMDKFEPVCHVGGSEFVTSGRKI</sequence>
<reference evidence="5 6" key="1">
    <citation type="journal article" date="2016" name="Sci. Rep.">
        <title>Metabolic traits of an uncultured archaeal lineage -MSBL1- from brine pools of the Red Sea.</title>
        <authorList>
            <person name="Mwirichia R."/>
            <person name="Alam I."/>
            <person name="Rashid M."/>
            <person name="Vinu M."/>
            <person name="Ba-Alawi W."/>
            <person name="Anthony Kamau A."/>
            <person name="Kamanda Ngugi D."/>
            <person name="Goker M."/>
            <person name="Klenk H.P."/>
            <person name="Bajic V."/>
            <person name="Stingl U."/>
        </authorList>
    </citation>
    <scope>NUCLEOTIDE SEQUENCE [LARGE SCALE GENOMIC DNA]</scope>
    <source>
        <strain evidence="5">SCGC-AAA259A05</strain>
    </source>
</reference>
<comment type="cofactor">
    <cofactor evidence="1">
        <name>FMN</name>
        <dbReference type="ChEBI" id="CHEBI:58210"/>
    </cofactor>
</comment>
<dbReference type="Proteomes" id="UP000070163">
    <property type="component" value="Unassembled WGS sequence"/>
</dbReference>
<dbReference type="SUPFAM" id="SSF50475">
    <property type="entry name" value="FMN-binding split barrel"/>
    <property type="match status" value="1"/>
</dbReference>
<keyword evidence="6" id="KW-1185">Reference proteome</keyword>
<dbReference type="Gene3D" id="2.30.110.10">
    <property type="entry name" value="Electron Transport, Fmn-binding Protein, Chain A"/>
    <property type="match status" value="1"/>
</dbReference>
<dbReference type="InterPro" id="IPR002563">
    <property type="entry name" value="Flavin_Rdtase-like_dom"/>
</dbReference>
<accession>A0A133U5S8</accession>
<protein>
    <recommendedName>
        <fullName evidence="4">Flavin reductase like domain-containing protein</fullName>
    </recommendedName>
</protein>
<evidence type="ECO:0000313" key="6">
    <source>
        <dbReference type="Proteomes" id="UP000070163"/>
    </source>
</evidence>
<dbReference type="InterPro" id="IPR052174">
    <property type="entry name" value="Flavoredoxin"/>
</dbReference>
<dbReference type="GO" id="GO:0010181">
    <property type="term" value="F:FMN binding"/>
    <property type="evidence" value="ECO:0007669"/>
    <property type="project" value="InterPro"/>
</dbReference>
<organism evidence="5 6">
    <name type="scientific">candidate division MSBL1 archaeon SCGC-AAA259A05</name>
    <dbReference type="NCBI Taxonomy" id="1698259"/>
    <lineage>
        <taxon>Archaea</taxon>
        <taxon>Methanobacteriati</taxon>
        <taxon>Methanobacteriota</taxon>
        <taxon>candidate division MSBL1</taxon>
    </lineage>
</organism>